<dbReference type="SMART" id="SM01321">
    <property type="entry name" value="Y1_Tnp"/>
    <property type="match status" value="1"/>
</dbReference>
<accession>A0A1N7P417</accession>
<dbReference type="RefSeq" id="WP_076516915.1">
    <property type="nucleotide sequence ID" value="NZ_FTOH01000008.1"/>
</dbReference>
<name>A0A1N7P417_9GAMM</name>
<reference evidence="3" key="1">
    <citation type="submission" date="2017-01" db="EMBL/GenBank/DDBJ databases">
        <authorList>
            <person name="Varghese N."/>
            <person name="Submissions S."/>
        </authorList>
    </citation>
    <scope>NUCLEOTIDE SEQUENCE [LARGE SCALE GENOMIC DNA]</scope>
    <source>
        <strain evidence="3">DSM 24913</strain>
    </source>
</reference>
<evidence type="ECO:0000259" key="1">
    <source>
        <dbReference type="SMART" id="SM01321"/>
    </source>
</evidence>
<dbReference type="EMBL" id="FTOH01000008">
    <property type="protein sequence ID" value="SIT05331.1"/>
    <property type="molecule type" value="Genomic_DNA"/>
</dbReference>
<organism evidence="2 3">
    <name type="scientific">Thalassolituus maritimus</name>
    <dbReference type="NCBI Taxonomy" id="484498"/>
    <lineage>
        <taxon>Bacteria</taxon>
        <taxon>Pseudomonadati</taxon>
        <taxon>Pseudomonadota</taxon>
        <taxon>Gammaproteobacteria</taxon>
        <taxon>Oceanospirillales</taxon>
        <taxon>Oceanospirillaceae</taxon>
        <taxon>Thalassolituus</taxon>
    </lineage>
</organism>
<proteinExistence type="predicted"/>
<dbReference type="SUPFAM" id="SSF143422">
    <property type="entry name" value="Transposase IS200-like"/>
    <property type="match status" value="1"/>
</dbReference>
<dbReference type="InterPro" id="IPR036515">
    <property type="entry name" value="Transposase_17_sf"/>
</dbReference>
<dbReference type="STRING" id="484498.SAMN05421686_108129"/>
<dbReference type="Gene3D" id="3.30.70.1290">
    <property type="entry name" value="Transposase IS200-like"/>
    <property type="match status" value="1"/>
</dbReference>
<dbReference type="OrthoDB" id="9814067at2"/>
<keyword evidence="3" id="KW-1185">Reference proteome</keyword>
<evidence type="ECO:0000313" key="2">
    <source>
        <dbReference type="EMBL" id="SIT05331.1"/>
    </source>
</evidence>
<dbReference type="GO" id="GO:0004803">
    <property type="term" value="F:transposase activity"/>
    <property type="evidence" value="ECO:0007669"/>
    <property type="project" value="InterPro"/>
</dbReference>
<sequence length="234" mass="27229">MARLPRINIANIPQHIIQVGHNNLNCFFDDEDYEFYLASLQKAAEQYDVDLHAYVLMPNAIQMVATPNIANGISSMMQSLGRRYVQYVNHRYQRSGTLWGGRYKSSVIDSEAYLLTCYRYVELKPMHEGIVESPELYEWSSFNHHTGRKKSKILEDHRLYLALGDTYEERANEYSKLFRYEFDRGLLTYIAETIKLGQVLGGDQFTENIEKIANHRVRPLKRGRPKKKSKPTTA</sequence>
<dbReference type="AlphaFoldDB" id="A0A1N7P417"/>
<dbReference type="PANTHER" id="PTHR34322">
    <property type="entry name" value="TRANSPOSASE, Y1_TNP DOMAIN-CONTAINING"/>
    <property type="match status" value="1"/>
</dbReference>
<dbReference type="GO" id="GO:0003677">
    <property type="term" value="F:DNA binding"/>
    <property type="evidence" value="ECO:0007669"/>
    <property type="project" value="InterPro"/>
</dbReference>
<dbReference type="Proteomes" id="UP000185639">
    <property type="component" value="Unassembled WGS sequence"/>
</dbReference>
<evidence type="ECO:0000313" key="3">
    <source>
        <dbReference type="Proteomes" id="UP000185639"/>
    </source>
</evidence>
<dbReference type="PANTHER" id="PTHR34322:SF2">
    <property type="entry name" value="TRANSPOSASE IS200-LIKE DOMAIN-CONTAINING PROTEIN"/>
    <property type="match status" value="1"/>
</dbReference>
<feature type="domain" description="Transposase IS200-like" evidence="1">
    <location>
        <begin position="9"/>
        <end position="124"/>
    </location>
</feature>
<dbReference type="InterPro" id="IPR002686">
    <property type="entry name" value="Transposase_17"/>
</dbReference>
<dbReference type="GO" id="GO:0006313">
    <property type="term" value="P:DNA transposition"/>
    <property type="evidence" value="ECO:0007669"/>
    <property type="project" value="InterPro"/>
</dbReference>
<dbReference type="Pfam" id="PF01797">
    <property type="entry name" value="Y1_Tnp"/>
    <property type="match status" value="1"/>
</dbReference>
<gene>
    <name evidence="2" type="ORF">SAMN05421686_108129</name>
</gene>
<protein>
    <submittedName>
        <fullName evidence="2">Putative transposase</fullName>
    </submittedName>
</protein>